<reference evidence="2 3" key="1">
    <citation type="submission" date="2018-10" db="EMBL/GenBank/DDBJ databases">
        <title>Genomic Encyclopedia of Archaeal and Bacterial Type Strains, Phase II (KMG-II): from individual species to whole genera.</title>
        <authorList>
            <person name="Goeker M."/>
        </authorList>
    </citation>
    <scope>NUCLEOTIDE SEQUENCE [LARGE SCALE GENOMIC DNA]</scope>
    <source>
        <strain evidence="2 3">DSM 235</strain>
    </source>
</reference>
<gene>
    <name evidence="2" type="ORF">BDD21_2896</name>
</gene>
<keyword evidence="3" id="KW-1185">Reference proteome</keyword>
<dbReference type="EMBL" id="RBXL01000001">
    <property type="protein sequence ID" value="RKT45442.1"/>
    <property type="molecule type" value="Genomic_DNA"/>
</dbReference>
<keyword evidence="1" id="KW-0472">Membrane</keyword>
<proteinExistence type="predicted"/>
<evidence type="ECO:0000313" key="2">
    <source>
        <dbReference type="EMBL" id="RKT45442.1"/>
    </source>
</evidence>
<accession>A0A495V7Q2</accession>
<evidence type="ECO:0000313" key="3">
    <source>
        <dbReference type="Proteomes" id="UP000274556"/>
    </source>
</evidence>
<feature type="transmembrane region" description="Helical" evidence="1">
    <location>
        <begin position="48"/>
        <end position="70"/>
    </location>
</feature>
<sequence>MNNVVTKVKEELLAILPPTLYFFVALHLVLVIRVLMLEGTGIKVTTSVSIALAALILGKAVLIADLLPIINRFPDKPLVYNVLWKTLLYQMVAAAVHYAERLVDFARQAGGVVAGNEKLLAEIVWPHFWAIQILLFLLILMYCTLHELVRLIGKDKAKQLFFGPLPSPPH</sequence>
<dbReference type="OrthoDB" id="9002176at2"/>
<organism evidence="2 3">
    <name type="scientific">Thiocapsa rosea</name>
    <dbReference type="NCBI Taxonomy" id="69360"/>
    <lineage>
        <taxon>Bacteria</taxon>
        <taxon>Pseudomonadati</taxon>
        <taxon>Pseudomonadota</taxon>
        <taxon>Gammaproteobacteria</taxon>
        <taxon>Chromatiales</taxon>
        <taxon>Chromatiaceae</taxon>
        <taxon>Thiocapsa</taxon>
    </lineage>
</organism>
<feature type="transmembrane region" description="Helical" evidence="1">
    <location>
        <begin position="128"/>
        <end position="149"/>
    </location>
</feature>
<comment type="caution">
    <text evidence="2">The sequence shown here is derived from an EMBL/GenBank/DDBJ whole genome shotgun (WGS) entry which is preliminary data.</text>
</comment>
<protein>
    <submittedName>
        <fullName evidence="2">Uncharacterized protein</fullName>
    </submittedName>
</protein>
<evidence type="ECO:0000256" key="1">
    <source>
        <dbReference type="SAM" id="Phobius"/>
    </source>
</evidence>
<dbReference type="AlphaFoldDB" id="A0A495V7Q2"/>
<feature type="transmembrane region" description="Helical" evidence="1">
    <location>
        <begin position="12"/>
        <end position="36"/>
    </location>
</feature>
<keyword evidence="1" id="KW-0812">Transmembrane</keyword>
<name>A0A495V7Q2_9GAMM</name>
<dbReference type="Proteomes" id="UP000274556">
    <property type="component" value="Unassembled WGS sequence"/>
</dbReference>
<keyword evidence="1" id="KW-1133">Transmembrane helix</keyword>
<dbReference type="RefSeq" id="WP_120797712.1">
    <property type="nucleotide sequence ID" value="NZ_RBXL01000001.1"/>
</dbReference>